<accession>A0A2A9M9I7</accession>
<feature type="compositionally biased region" description="Pro residues" evidence="1">
    <location>
        <begin position="631"/>
        <end position="644"/>
    </location>
</feature>
<feature type="region of interest" description="Disordered" evidence="1">
    <location>
        <begin position="780"/>
        <end position="824"/>
    </location>
</feature>
<feature type="compositionally biased region" description="Polar residues" evidence="1">
    <location>
        <begin position="793"/>
        <end position="811"/>
    </location>
</feature>
<feature type="compositionally biased region" description="Low complexity" evidence="1">
    <location>
        <begin position="969"/>
        <end position="982"/>
    </location>
</feature>
<evidence type="ECO:0000313" key="3">
    <source>
        <dbReference type="Proteomes" id="UP000224006"/>
    </source>
</evidence>
<gene>
    <name evidence="2" type="ORF">BESB_066980</name>
</gene>
<reference evidence="2 3" key="1">
    <citation type="submission" date="2017-09" db="EMBL/GenBank/DDBJ databases">
        <title>Genome sequencing of Besnoitia besnoiti strain Bb-Ger1.</title>
        <authorList>
            <person name="Schares G."/>
            <person name="Venepally P."/>
            <person name="Lorenzi H.A."/>
        </authorList>
    </citation>
    <scope>NUCLEOTIDE SEQUENCE [LARGE SCALE GENOMIC DNA]</scope>
    <source>
        <strain evidence="2 3">Bb-Ger1</strain>
    </source>
</reference>
<dbReference type="EMBL" id="NWUJ01000006">
    <property type="protein sequence ID" value="PFH34665.1"/>
    <property type="molecule type" value="Genomic_DNA"/>
</dbReference>
<keyword evidence="3" id="KW-1185">Reference proteome</keyword>
<feature type="compositionally biased region" description="Low complexity" evidence="1">
    <location>
        <begin position="488"/>
        <end position="502"/>
    </location>
</feature>
<feature type="compositionally biased region" description="Polar residues" evidence="1">
    <location>
        <begin position="442"/>
        <end position="459"/>
    </location>
</feature>
<dbReference type="GeneID" id="40311624"/>
<protein>
    <submittedName>
        <fullName evidence="2">Uncharacterized protein</fullName>
    </submittedName>
</protein>
<feature type="compositionally biased region" description="Polar residues" evidence="1">
    <location>
        <begin position="557"/>
        <end position="569"/>
    </location>
</feature>
<proteinExistence type="predicted"/>
<sequence>MAPRGRKPKAAKCPEAEAVDAGKAGALLTLLGETKVAAEPETNSTGNGKAGGMHKSDGPSRGMRGAALDEGRSQRRAREGKAAAEAIGQNKTQKGDAAAARARNGKGGGQHAGCGDGLGSRRLKKSQVARVSSNQTEPETSTWPSLASATAFPPLTLSPPASPASTAPAVSVSSTPSISLPSFPSLSGSAAYASEFPSLSAARVFIRGSIRKAGWVSDAAPAARGCVFPNSSDAKDEMWAQEAAQDGAVEESKEPTHSGAAAQSGADGGGQQQSVACPSGPFTPRASLVESPRESLPSSLPPCGSSSLSSTSLPASSLPTWGMAGCSFSADSLASPLTAFSCSAVQLRPDRLSTEGPLEGSGWECFPNAYPEGELLRPGGGMEQLGAFGADSANVQSLEAQSFSHAQGVDSGLFAPRPADLWPGTACADLWTDDEGAAQYQTTPHTTEQTSGFQRSASDGESVDCEEGADLSAPERRPSLSSSFLGDRPTTASSTYSRRTSVSSFSQAKASFSVSAPSSAFPSSSASASGDYEFVSLVHADDEECVTPEWEEPPSKTPTQTPGSPTFGYQSSLHPQAPPHSAPSAGGFPLPPSLATWGASQGGPPSTYRDAYAPGVPPPPPQRFPGFPLAAPSPPSPPSAPPSGFPMYLGASLPYRRPSGVPPPPPRSPYLVFQGWPPSPPSPPCPPPAFPPAPAPFPEEFLAPFARPASPSAFARYRGPCGAGPVVLPPPPYSGYAGYNEGGFRLPSPPPFDEFGLSREFPLFHGGCVNFREAHRDQMRVPQFPLPAAPAHRQSSSSPVTHGSRGNSVSSRPHPYQRGKYSPPPIMPALSSWISPEALEEGRGYMYSPLAHRQRSRDDSPGRLQPSAAPHSEDCQSAASPSYGFTSGPADTSLPFRPFSYGARSSFSSSPLSSAGRASTSAAVSASCVSLTEREFVAVAEEHSRPSAHAFASALSSVSGPLVGEVASTRHPSSASCSSAAPWVPPESSTTAEDKGRAEAALAASVPREGNGPGCASSQDSPSEEDSSSSSATKKIPLFGVPCLTYDGEKYFSSYSCISSAPTYLDATSASGFDLSAESSFSASYRSPSLAPFHR</sequence>
<feature type="region of interest" description="Disordered" evidence="1">
    <location>
        <begin position="236"/>
        <end position="311"/>
    </location>
</feature>
<dbReference type="Proteomes" id="UP000224006">
    <property type="component" value="Chromosome VI"/>
</dbReference>
<evidence type="ECO:0000313" key="2">
    <source>
        <dbReference type="EMBL" id="PFH34665.1"/>
    </source>
</evidence>
<feature type="compositionally biased region" description="Low complexity" evidence="1">
    <location>
        <begin position="287"/>
        <end position="311"/>
    </location>
</feature>
<feature type="region of interest" description="Disordered" evidence="1">
    <location>
        <begin position="543"/>
        <end position="644"/>
    </location>
</feature>
<feature type="compositionally biased region" description="Acidic residues" evidence="1">
    <location>
        <begin position="543"/>
        <end position="552"/>
    </location>
</feature>
<feature type="compositionally biased region" description="Polar residues" evidence="1">
    <location>
        <begin position="129"/>
        <end position="148"/>
    </location>
</feature>
<dbReference type="KEGG" id="bbes:BESB_066980"/>
<dbReference type="VEuPathDB" id="ToxoDB:BESB_066980"/>
<feature type="compositionally biased region" description="Polar residues" evidence="1">
    <location>
        <begin position="875"/>
        <end position="885"/>
    </location>
</feature>
<dbReference type="AlphaFoldDB" id="A0A2A9M9I7"/>
<feature type="compositionally biased region" description="Basic residues" evidence="1">
    <location>
        <begin position="1"/>
        <end position="10"/>
    </location>
</feature>
<feature type="compositionally biased region" description="Low complexity" evidence="1">
    <location>
        <begin position="163"/>
        <end position="178"/>
    </location>
</feature>
<feature type="region of interest" description="Disordered" evidence="1">
    <location>
        <begin position="969"/>
        <end position="1034"/>
    </location>
</feature>
<feature type="region of interest" description="Disordered" evidence="1">
    <location>
        <begin position="442"/>
        <end position="502"/>
    </location>
</feature>
<dbReference type="RefSeq" id="XP_029218674.1">
    <property type="nucleotide sequence ID" value="XM_029365091.1"/>
</dbReference>
<evidence type="ECO:0000256" key="1">
    <source>
        <dbReference type="SAM" id="MobiDB-lite"/>
    </source>
</evidence>
<organism evidence="2 3">
    <name type="scientific">Besnoitia besnoiti</name>
    <name type="common">Apicomplexan protozoan</name>
    <dbReference type="NCBI Taxonomy" id="94643"/>
    <lineage>
        <taxon>Eukaryota</taxon>
        <taxon>Sar</taxon>
        <taxon>Alveolata</taxon>
        <taxon>Apicomplexa</taxon>
        <taxon>Conoidasida</taxon>
        <taxon>Coccidia</taxon>
        <taxon>Eucoccidiorida</taxon>
        <taxon>Eimeriorina</taxon>
        <taxon>Sarcocystidae</taxon>
        <taxon>Besnoitia</taxon>
    </lineage>
</organism>
<feature type="compositionally biased region" description="Basic and acidic residues" evidence="1">
    <location>
        <begin position="67"/>
        <end position="82"/>
    </location>
</feature>
<comment type="caution">
    <text evidence="2">The sequence shown here is derived from an EMBL/GenBank/DDBJ whole genome shotgun (WGS) entry which is preliminary data.</text>
</comment>
<feature type="region of interest" description="Disordered" evidence="1">
    <location>
        <begin position="1"/>
        <end position="21"/>
    </location>
</feature>
<name>A0A2A9M9I7_BESBE</name>
<feature type="compositionally biased region" description="Gly residues" evidence="1">
    <location>
        <begin position="105"/>
        <end position="118"/>
    </location>
</feature>
<feature type="region of interest" description="Disordered" evidence="1">
    <location>
        <begin position="845"/>
        <end position="889"/>
    </location>
</feature>
<feature type="region of interest" description="Disordered" evidence="1">
    <location>
        <begin position="34"/>
        <end position="178"/>
    </location>
</feature>